<evidence type="ECO:0000313" key="2">
    <source>
        <dbReference type="EMBL" id="AUX76417.1"/>
    </source>
</evidence>
<proteinExistence type="predicted"/>
<evidence type="ECO:0000259" key="1">
    <source>
        <dbReference type="Pfam" id="PF22262"/>
    </source>
</evidence>
<reference evidence="2 3" key="1">
    <citation type="submission" date="2017-10" db="EMBL/GenBank/DDBJ databases">
        <title>Analysis of the genome sequences of Rhizobium populations associated to common bean (phaseolus vulgaris).</title>
        <authorList>
            <person name="Bustos P."/>
            <person name="Santamaria R.I."/>
            <person name="Miranda-Sanchez F."/>
            <person name="Perez-Carrascal O."/>
            <person name="Juarez S."/>
            <person name="Lozano L."/>
            <person name="Martinez-Flores I."/>
            <person name="Vinuesa P."/>
            <person name="Martinez-Romero E."/>
            <person name="Cevallos M.A."/>
            <person name="Romero D."/>
            <person name="Davila G."/>
            <person name="Gonzalez V."/>
        </authorList>
    </citation>
    <scope>NUCLEOTIDE SEQUENCE [LARGE SCALE GENOMIC DNA]</scope>
    <source>
        <strain evidence="2 3">NXT3</strain>
    </source>
</reference>
<evidence type="ECO:0000313" key="3">
    <source>
        <dbReference type="Proteomes" id="UP000239340"/>
    </source>
</evidence>
<dbReference type="Proteomes" id="UP000239340">
    <property type="component" value="Chromosome"/>
</dbReference>
<dbReference type="AlphaFoldDB" id="A0A2L0H4R3"/>
<protein>
    <recommendedName>
        <fullName evidence="1">DUF6950 domain-containing protein</fullName>
    </recommendedName>
</protein>
<dbReference type="InterPro" id="IPR053802">
    <property type="entry name" value="DUF6950"/>
</dbReference>
<sequence length="137" mass="14825">MNIHDFLKLPHRFRWGGLGGDDCIMFCASWVADQTGVDPAEKVRGTYRDEEGALAFVERSGGLIPMIDNGVMPLGYARTDSPVTGDIGVVLVPSDTDGNVKEIGAIRFGPLWAVLAPGGVRAKRYDFVAAWSRGDQD</sequence>
<dbReference type="EMBL" id="CP024307">
    <property type="protein sequence ID" value="AUX76417.1"/>
    <property type="molecule type" value="Genomic_DNA"/>
</dbReference>
<feature type="domain" description="DUF6950" evidence="1">
    <location>
        <begin position="12"/>
        <end position="132"/>
    </location>
</feature>
<dbReference type="Pfam" id="PF22262">
    <property type="entry name" value="DUF6950"/>
    <property type="match status" value="1"/>
</dbReference>
<gene>
    <name evidence="2" type="ORF">NXT3_CH01849</name>
</gene>
<organism evidence="2 3">
    <name type="scientific">Rhizobium fredii</name>
    <name type="common">Sinorhizobium fredii</name>
    <dbReference type="NCBI Taxonomy" id="380"/>
    <lineage>
        <taxon>Bacteria</taxon>
        <taxon>Pseudomonadati</taxon>
        <taxon>Pseudomonadota</taxon>
        <taxon>Alphaproteobacteria</taxon>
        <taxon>Hyphomicrobiales</taxon>
        <taxon>Rhizobiaceae</taxon>
        <taxon>Sinorhizobium/Ensifer group</taxon>
        <taxon>Sinorhizobium</taxon>
    </lineage>
</organism>
<name>A0A2L0H4R3_RHIFR</name>
<dbReference type="RefSeq" id="WP_104839228.1">
    <property type="nucleotide sequence ID" value="NZ_CP024307.1"/>
</dbReference>
<accession>A0A2L0H4R3</accession>